<evidence type="ECO:0008006" key="4">
    <source>
        <dbReference type="Google" id="ProtNLM"/>
    </source>
</evidence>
<dbReference type="EMBL" id="FTOL01000005">
    <property type="protein sequence ID" value="SIT09409.1"/>
    <property type="molecule type" value="Genomic_DNA"/>
</dbReference>
<dbReference type="OrthoDB" id="1274579at2"/>
<organism evidence="2 3">
    <name type="scientific">Chryseobacterium ureilyticum</name>
    <dbReference type="NCBI Taxonomy" id="373668"/>
    <lineage>
        <taxon>Bacteria</taxon>
        <taxon>Pseudomonadati</taxon>
        <taxon>Bacteroidota</taxon>
        <taxon>Flavobacteriia</taxon>
        <taxon>Flavobacteriales</taxon>
        <taxon>Weeksellaceae</taxon>
        <taxon>Chryseobacterium group</taxon>
        <taxon>Chryseobacterium</taxon>
    </lineage>
</organism>
<gene>
    <name evidence="2" type="ORF">SAMN05421786_105135</name>
</gene>
<sequence>MKRILLLLFVISLSSLSAQKATKTPKAAITNKETKPTKEETMDWIAGKMKEYLTGGREFVSYEKGIFIYQREFGGGGLSNLCTNKVNLNKLTGISDEYSSDFFVYGQGLTSTKCTEDHSEIIYNGISISGPNYKKYGVPFSFGMDTNLVERLRKAFKTLTDYNSAKKDPNEKF</sequence>
<reference evidence="3" key="1">
    <citation type="submission" date="2017-01" db="EMBL/GenBank/DDBJ databases">
        <authorList>
            <person name="Varghese N."/>
            <person name="Submissions S."/>
        </authorList>
    </citation>
    <scope>NUCLEOTIDE SEQUENCE [LARGE SCALE GENOMIC DNA]</scope>
    <source>
        <strain evidence="3">DSM 18017</strain>
    </source>
</reference>
<name>A0A1N7PGC8_9FLAO</name>
<feature type="chain" id="PRO_5013066071" description="DUF4468 domain-containing protein" evidence="1">
    <location>
        <begin position="21"/>
        <end position="173"/>
    </location>
</feature>
<dbReference type="STRING" id="373668.SAMN05421786_105135"/>
<evidence type="ECO:0000313" key="3">
    <source>
        <dbReference type="Proteomes" id="UP000186744"/>
    </source>
</evidence>
<evidence type="ECO:0000256" key="1">
    <source>
        <dbReference type="SAM" id="SignalP"/>
    </source>
</evidence>
<dbReference type="RefSeq" id="WP_076552772.1">
    <property type="nucleotide sequence ID" value="NZ_FTOL01000005.1"/>
</dbReference>
<evidence type="ECO:0000313" key="2">
    <source>
        <dbReference type="EMBL" id="SIT09409.1"/>
    </source>
</evidence>
<proteinExistence type="predicted"/>
<dbReference type="Proteomes" id="UP000186744">
    <property type="component" value="Unassembled WGS sequence"/>
</dbReference>
<keyword evidence="1" id="KW-0732">Signal</keyword>
<dbReference type="AlphaFoldDB" id="A0A1N7PGC8"/>
<keyword evidence="3" id="KW-1185">Reference proteome</keyword>
<feature type="signal peptide" evidence="1">
    <location>
        <begin position="1"/>
        <end position="20"/>
    </location>
</feature>
<accession>A0A1N7PGC8</accession>
<protein>
    <recommendedName>
        <fullName evidence="4">DUF4468 domain-containing protein</fullName>
    </recommendedName>
</protein>